<keyword evidence="2" id="KW-1185">Reference proteome</keyword>
<reference evidence="2" key="1">
    <citation type="journal article" date="2006" name="PLoS Biol.">
        <title>Macronuclear genome sequence of the ciliate Tetrahymena thermophila, a model eukaryote.</title>
        <authorList>
            <person name="Eisen J.A."/>
            <person name="Coyne R.S."/>
            <person name="Wu M."/>
            <person name="Wu D."/>
            <person name="Thiagarajan M."/>
            <person name="Wortman J.R."/>
            <person name="Badger J.H."/>
            <person name="Ren Q."/>
            <person name="Amedeo P."/>
            <person name="Jones K.M."/>
            <person name="Tallon L.J."/>
            <person name="Delcher A.L."/>
            <person name="Salzberg S.L."/>
            <person name="Silva J.C."/>
            <person name="Haas B.J."/>
            <person name="Majoros W.H."/>
            <person name="Farzad M."/>
            <person name="Carlton J.M."/>
            <person name="Smith R.K. Jr."/>
            <person name="Garg J."/>
            <person name="Pearlman R.E."/>
            <person name="Karrer K.M."/>
            <person name="Sun L."/>
            <person name="Manning G."/>
            <person name="Elde N.C."/>
            <person name="Turkewitz A.P."/>
            <person name="Asai D.J."/>
            <person name="Wilkes D.E."/>
            <person name="Wang Y."/>
            <person name="Cai H."/>
            <person name="Collins K."/>
            <person name="Stewart B.A."/>
            <person name="Lee S.R."/>
            <person name="Wilamowska K."/>
            <person name="Weinberg Z."/>
            <person name="Ruzzo W.L."/>
            <person name="Wloga D."/>
            <person name="Gaertig J."/>
            <person name="Frankel J."/>
            <person name="Tsao C.-C."/>
            <person name="Gorovsky M.A."/>
            <person name="Keeling P.J."/>
            <person name="Waller R.F."/>
            <person name="Patron N.J."/>
            <person name="Cherry J.M."/>
            <person name="Stover N.A."/>
            <person name="Krieger C.J."/>
            <person name="del Toro C."/>
            <person name="Ryder H.F."/>
            <person name="Williamson S.C."/>
            <person name="Barbeau R.A."/>
            <person name="Hamilton E.P."/>
            <person name="Orias E."/>
        </authorList>
    </citation>
    <scope>NUCLEOTIDE SEQUENCE [LARGE SCALE GENOMIC DNA]</scope>
    <source>
        <strain evidence="2">SB210</strain>
    </source>
</reference>
<gene>
    <name evidence="1" type="ORF">TTHERM_00327400</name>
</gene>
<sequence>MMVSTYKIALCIFVCTICDNQNQELVIAVVLHVQLYIQQITNCKKIQQQFFAQQELQESKKTDFSPSPILQISIAESCQSKCIQIQQLI</sequence>
<dbReference type="GeneID" id="7828613"/>
<protein>
    <submittedName>
        <fullName evidence="1">Uncharacterized protein</fullName>
    </submittedName>
</protein>
<evidence type="ECO:0000313" key="1">
    <source>
        <dbReference type="EMBL" id="EAS06258.1"/>
    </source>
</evidence>
<evidence type="ECO:0000313" key="2">
    <source>
        <dbReference type="Proteomes" id="UP000009168"/>
    </source>
</evidence>
<accession>I7MMR5</accession>
<dbReference type="Proteomes" id="UP000009168">
    <property type="component" value="Unassembled WGS sequence"/>
</dbReference>
<dbReference type="EMBL" id="GG662299">
    <property type="protein sequence ID" value="EAS06258.1"/>
    <property type="molecule type" value="Genomic_DNA"/>
</dbReference>
<dbReference type="AlphaFoldDB" id="I7MMR5"/>
<organism evidence="1 2">
    <name type="scientific">Tetrahymena thermophila (strain SB210)</name>
    <dbReference type="NCBI Taxonomy" id="312017"/>
    <lineage>
        <taxon>Eukaryota</taxon>
        <taxon>Sar</taxon>
        <taxon>Alveolata</taxon>
        <taxon>Ciliophora</taxon>
        <taxon>Intramacronucleata</taxon>
        <taxon>Oligohymenophorea</taxon>
        <taxon>Hymenostomatida</taxon>
        <taxon>Tetrahymenina</taxon>
        <taxon>Tetrahymenidae</taxon>
        <taxon>Tetrahymena</taxon>
    </lineage>
</organism>
<dbReference type="KEGG" id="tet:TTHERM_00327400"/>
<dbReference type="HOGENOM" id="CLU_2459700_0_0_1"/>
<dbReference type="RefSeq" id="XP_001026503.1">
    <property type="nucleotide sequence ID" value="XM_001026503.1"/>
</dbReference>
<dbReference type="InParanoid" id="I7MMR5"/>
<proteinExistence type="predicted"/>
<name>I7MMR5_TETTS</name>